<proteinExistence type="predicted"/>
<organism evidence="1">
    <name type="scientific">Rhizophora mucronata</name>
    <name type="common">Asiatic mangrove</name>
    <dbReference type="NCBI Taxonomy" id="61149"/>
    <lineage>
        <taxon>Eukaryota</taxon>
        <taxon>Viridiplantae</taxon>
        <taxon>Streptophyta</taxon>
        <taxon>Embryophyta</taxon>
        <taxon>Tracheophyta</taxon>
        <taxon>Spermatophyta</taxon>
        <taxon>Magnoliopsida</taxon>
        <taxon>eudicotyledons</taxon>
        <taxon>Gunneridae</taxon>
        <taxon>Pentapetalae</taxon>
        <taxon>rosids</taxon>
        <taxon>fabids</taxon>
        <taxon>Malpighiales</taxon>
        <taxon>Rhizophoraceae</taxon>
        <taxon>Rhizophora</taxon>
    </lineage>
</organism>
<dbReference type="AlphaFoldDB" id="A0A2P2QKT7"/>
<dbReference type="EMBL" id="GGEC01087126">
    <property type="protein sequence ID" value="MBX67610.1"/>
    <property type="molecule type" value="Transcribed_RNA"/>
</dbReference>
<protein>
    <submittedName>
        <fullName evidence="1">Uncharacterized protein</fullName>
    </submittedName>
</protein>
<accession>A0A2P2QKT7</accession>
<evidence type="ECO:0000313" key="1">
    <source>
        <dbReference type="EMBL" id="MBX67610.1"/>
    </source>
</evidence>
<reference evidence="1" key="1">
    <citation type="submission" date="2018-02" db="EMBL/GenBank/DDBJ databases">
        <title>Rhizophora mucronata_Transcriptome.</title>
        <authorList>
            <person name="Meera S.P."/>
            <person name="Sreeshan A."/>
            <person name="Augustine A."/>
        </authorList>
    </citation>
    <scope>NUCLEOTIDE SEQUENCE</scope>
    <source>
        <tissue evidence="1">Leaf</tissue>
    </source>
</reference>
<sequence>MLYLYNHIFKDKQDIS</sequence>
<name>A0A2P2QKT7_RHIMU</name>